<comment type="function">
    <text evidence="7">This is 1 of the proteins that bind and probably mediate the attachment of the 5S RNA into the large ribosomal subunit, where it forms part of the central protuberance. In the 70S ribosome it contacts protein S13 of the 30S subunit (bridge B1b), connecting the 2 subunits; this bridge is implicated in subunit movement. May contact the P site tRNA; the 5S rRNA and some of its associated proteins might help stabilize positioning of ribosome-bound tRNAs.</text>
</comment>
<name>A0A483CVV3_9EURY</name>
<evidence type="ECO:0000256" key="8">
    <source>
        <dbReference type="RuleBase" id="RU003930"/>
    </source>
</evidence>
<dbReference type="GO" id="GO:0006412">
    <property type="term" value="P:translation"/>
    <property type="evidence" value="ECO:0007669"/>
    <property type="project" value="UniProtKB-UniRule"/>
</dbReference>
<keyword evidence="5 7" id="KW-0689">Ribosomal protein</keyword>
<evidence type="ECO:0000256" key="6">
    <source>
        <dbReference type="ARBA" id="ARBA00023274"/>
    </source>
</evidence>
<evidence type="ECO:0000313" key="11">
    <source>
        <dbReference type="EMBL" id="TAJ45260.1"/>
    </source>
</evidence>
<dbReference type="Pfam" id="PF00281">
    <property type="entry name" value="Ribosomal_L5"/>
    <property type="match status" value="1"/>
</dbReference>
<dbReference type="GO" id="GO:0003735">
    <property type="term" value="F:structural constituent of ribosome"/>
    <property type="evidence" value="ECO:0007669"/>
    <property type="project" value="InterPro"/>
</dbReference>
<dbReference type="Gene3D" id="3.30.1440.10">
    <property type="match status" value="1"/>
</dbReference>
<dbReference type="InterPro" id="IPR002132">
    <property type="entry name" value="Ribosomal_uL5"/>
</dbReference>
<comment type="similarity">
    <text evidence="1 7 8">Belongs to the universal ribosomal protein uL5 family.</text>
</comment>
<dbReference type="InterPro" id="IPR022804">
    <property type="entry name" value="Ribosomal_uL5_arc"/>
</dbReference>
<dbReference type="InterPro" id="IPR057266">
    <property type="entry name" value="Ribosomal_uL5_euk/arc-type"/>
</dbReference>
<dbReference type="PIRSF" id="PIRSF002161">
    <property type="entry name" value="Ribosomal_L5"/>
    <property type="match status" value="1"/>
</dbReference>
<organism evidence="11 12">
    <name type="scientific">Methanofollis fontis</name>
    <dbReference type="NCBI Taxonomy" id="2052832"/>
    <lineage>
        <taxon>Archaea</taxon>
        <taxon>Methanobacteriati</taxon>
        <taxon>Methanobacteriota</taxon>
        <taxon>Stenosarchaea group</taxon>
        <taxon>Methanomicrobia</taxon>
        <taxon>Methanomicrobiales</taxon>
        <taxon>Methanomicrobiaceae</taxon>
        <taxon>Methanofollis</taxon>
    </lineage>
</organism>
<comment type="subunit">
    <text evidence="7">Part of the 50S ribosomal subunit; contacts the 5S rRNA and probably tRNA. Forms a bridge to the 30S subunit in the 70S ribosome.</text>
</comment>
<dbReference type="NCBIfam" id="NF003258">
    <property type="entry name" value="PRK04219.1"/>
    <property type="match status" value="1"/>
</dbReference>
<reference evidence="11 12" key="1">
    <citation type="submission" date="2017-11" db="EMBL/GenBank/DDBJ databases">
        <title>Isolation and Characterization of Methanofollis Species from Methane Seep Offshore SW Taiwan.</title>
        <authorList>
            <person name="Teng N.-H."/>
            <person name="Lai M.-C."/>
            <person name="Chen S.-C."/>
        </authorList>
    </citation>
    <scope>NUCLEOTIDE SEQUENCE [LARGE SCALE GENOMIC DNA]</scope>
    <source>
        <strain evidence="11 12">FWC-SCC2</strain>
    </source>
</reference>
<evidence type="ECO:0000256" key="7">
    <source>
        <dbReference type="HAMAP-Rule" id="MF_01333"/>
    </source>
</evidence>
<protein>
    <recommendedName>
        <fullName evidence="7">Large ribosomal subunit protein uL5</fullName>
    </recommendedName>
</protein>
<dbReference type="EMBL" id="PGCL01000001">
    <property type="protein sequence ID" value="TAJ45260.1"/>
    <property type="molecule type" value="Genomic_DNA"/>
</dbReference>
<dbReference type="InterPro" id="IPR022803">
    <property type="entry name" value="Ribosomal_uL5_dom_sf"/>
</dbReference>
<evidence type="ECO:0000256" key="5">
    <source>
        <dbReference type="ARBA" id="ARBA00022980"/>
    </source>
</evidence>
<proteinExistence type="inferred from homology"/>
<evidence type="ECO:0000313" key="12">
    <source>
        <dbReference type="Proteomes" id="UP000292580"/>
    </source>
</evidence>
<feature type="domain" description="Large ribosomal subunit protein uL5 C-terminal" evidence="10">
    <location>
        <begin position="60"/>
        <end position="159"/>
    </location>
</feature>
<feature type="domain" description="Large ribosomal subunit protein uL5 N-terminal" evidence="9">
    <location>
        <begin position="3"/>
        <end position="56"/>
    </location>
</feature>
<dbReference type="HAMAP" id="MF_01333_A">
    <property type="entry name" value="Ribosomal_uL5_A"/>
    <property type="match status" value="1"/>
</dbReference>
<dbReference type="RefSeq" id="WP_130645605.1">
    <property type="nucleotide sequence ID" value="NZ_PGCL01000001.1"/>
</dbReference>
<evidence type="ECO:0000259" key="10">
    <source>
        <dbReference type="Pfam" id="PF00673"/>
    </source>
</evidence>
<accession>A0A483CVV3</accession>
<dbReference type="InterPro" id="IPR031310">
    <property type="entry name" value="Ribosomal_uL5_N"/>
</dbReference>
<dbReference type="InterPro" id="IPR031309">
    <property type="entry name" value="Ribosomal_uL5_C"/>
</dbReference>
<comment type="caution">
    <text evidence="11">The sequence shown here is derived from an EMBL/GenBank/DDBJ whole genome shotgun (WGS) entry which is preliminary data.</text>
</comment>
<evidence type="ECO:0000259" key="9">
    <source>
        <dbReference type="Pfam" id="PF00281"/>
    </source>
</evidence>
<dbReference type="GO" id="GO:1990904">
    <property type="term" value="C:ribonucleoprotein complex"/>
    <property type="evidence" value="ECO:0007669"/>
    <property type="project" value="UniProtKB-KW"/>
</dbReference>
<dbReference type="GO" id="GO:0000049">
    <property type="term" value="F:tRNA binding"/>
    <property type="evidence" value="ECO:0007669"/>
    <property type="project" value="UniProtKB-UniRule"/>
</dbReference>
<dbReference type="PANTHER" id="PTHR11994">
    <property type="entry name" value="60S RIBOSOMAL PROTEIN L11-RELATED"/>
    <property type="match status" value="1"/>
</dbReference>
<dbReference type="SUPFAM" id="SSF55282">
    <property type="entry name" value="RL5-like"/>
    <property type="match status" value="1"/>
</dbReference>
<keyword evidence="4 7" id="KW-0694">RNA-binding</keyword>
<dbReference type="AlphaFoldDB" id="A0A483CVV3"/>
<dbReference type="Pfam" id="PF00673">
    <property type="entry name" value="Ribosomal_L5_C"/>
    <property type="match status" value="1"/>
</dbReference>
<keyword evidence="12" id="KW-1185">Reference proteome</keyword>
<keyword evidence="3 7" id="KW-0699">rRNA-binding</keyword>
<evidence type="ECO:0000256" key="3">
    <source>
        <dbReference type="ARBA" id="ARBA00022730"/>
    </source>
</evidence>
<gene>
    <name evidence="7" type="primary">rpl5</name>
    <name evidence="11" type="ORF">CUJ86_00470</name>
</gene>
<sequence>MANPMQDVHIDKIVVHMGVGESGERLVKGEDILRQITGGSPVRSIAKKTQPAFGIRKGAPTGAKVTLRGKKAEAFVQTAFDIVERRLADRAFDQQGNFSFGIEEHTDFPGQSYDPQIGIYGMDINVVLEKKGVRIARRRIAPRKLPTKQRVTKDEAISFVRDSYGMEVL</sequence>
<dbReference type="FunFam" id="3.30.1440.10:FF:000002">
    <property type="entry name" value="60S ribosomal protein L11"/>
    <property type="match status" value="1"/>
</dbReference>
<dbReference type="GO" id="GO:0005840">
    <property type="term" value="C:ribosome"/>
    <property type="evidence" value="ECO:0007669"/>
    <property type="project" value="UniProtKB-KW"/>
</dbReference>
<evidence type="ECO:0000256" key="4">
    <source>
        <dbReference type="ARBA" id="ARBA00022884"/>
    </source>
</evidence>
<evidence type="ECO:0000256" key="1">
    <source>
        <dbReference type="ARBA" id="ARBA00008553"/>
    </source>
</evidence>
<dbReference type="GO" id="GO:0019843">
    <property type="term" value="F:rRNA binding"/>
    <property type="evidence" value="ECO:0007669"/>
    <property type="project" value="UniProtKB-UniRule"/>
</dbReference>
<evidence type="ECO:0000256" key="2">
    <source>
        <dbReference type="ARBA" id="ARBA00022555"/>
    </source>
</evidence>
<keyword evidence="2 7" id="KW-0820">tRNA-binding</keyword>
<keyword evidence="6 7" id="KW-0687">Ribonucleoprotein</keyword>
<dbReference type="Proteomes" id="UP000292580">
    <property type="component" value="Unassembled WGS sequence"/>
</dbReference>